<dbReference type="InterPro" id="IPR004166">
    <property type="entry name" value="a-kinase_dom"/>
</dbReference>
<evidence type="ECO:0000259" key="5">
    <source>
        <dbReference type="PROSITE" id="PS51158"/>
    </source>
</evidence>
<gene>
    <name evidence="6" type="ORF">B0H16DRAFT_1903019</name>
</gene>
<dbReference type="EMBL" id="JARKIB010000556">
    <property type="protein sequence ID" value="KAJ7700270.1"/>
    <property type="molecule type" value="Genomic_DNA"/>
</dbReference>
<protein>
    <recommendedName>
        <fullName evidence="5">Alpha-type protein kinase domain-containing protein</fullName>
    </recommendedName>
</protein>
<keyword evidence="2" id="KW-0808">Transferase</keyword>
<keyword evidence="3" id="KW-0418">Kinase</keyword>
<keyword evidence="7" id="KW-1185">Reference proteome</keyword>
<dbReference type="Proteomes" id="UP001215598">
    <property type="component" value="Unassembled WGS sequence"/>
</dbReference>
<evidence type="ECO:0000313" key="6">
    <source>
        <dbReference type="EMBL" id="KAJ7700270.1"/>
    </source>
</evidence>
<feature type="domain" description="Alpha-type protein kinase" evidence="5">
    <location>
        <begin position="246"/>
        <end position="571"/>
    </location>
</feature>
<name>A0AAD7DVY3_9AGAR</name>
<proteinExistence type="predicted"/>
<comment type="caution">
    <text evidence="6">The sequence shown here is derived from an EMBL/GenBank/DDBJ whole genome shotgun (WGS) entry which is preliminary data.</text>
</comment>
<dbReference type="GO" id="GO:0005524">
    <property type="term" value="F:ATP binding"/>
    <property type="evidence" value="ECO:0007669"/>
    <property type="project" value="InterPro"/>
</dbReference>
<evidence type="ECO:0000256" key="1">
    <source>
        <dbReference type="ARBA" id="ARBA00022527"/>
    </source>
</evidence>
<dbReference type="GO" id="GO:0004674">
    <property type="term" value="F:protein serine/threonine kinase activity"/>
    <property type="evidence" value="ECO:0007669"/>
    <property type="project" value="UniProtKB-KW"/>
</dbReference>
<feature type="compositionally biased region" description="Basic residues" evidence="4">
    <location>
        <begin position="306"/>
        <end position="319"/>
    </location>
</feature>
<sequence length="574" mass="63622">MASAVGCGDCGLVFKYLDAARSNCFKCEKRGNCADAIQLAEVEKWAQCLGCSVAYKYFPADRTNCGTCDAKNNNNKASTKSAPSAPAPGKENEFITVDSDSDEVDVVNPIAALKVKVEQNKKVASGIRLTPKTPSDLPGKTREFLDLRETARKRSGDPSKAASILFKVSIALQKDKGQRLGTRVPPQSRSFSLEDNMQHVFTKLVEMVNEPDGPWAQNYPDKSFNRDDVQFTFKDHVGIPLKYMGAKISVSKFWTAHTQLHGQYFKKASIAASTAEIEMLIPIELTHDKISDSESDDSFDMSSKGSGRKRSKKPKPAVKKRVRVKLEEVVIKGEPMESPMPTRDSRRPVLLRLTCPVIFTKERRITPFSQPVTGEEIRGTTDIAPRTSPEMHRHMQLTHDGAHYLARRLEDDSFQFAPNEELNAARAELDLGYHLDNLLKDLATKYTDVAEVQGYSTPDLFIATIKEQSTVIGHLVCQPKPIIPFNEIIVMKSSVSEAMAHYSYVDGKGRWMLQDFRSAPGLDGNISLFAPVAHSEAGNSGMYDCGPQGLETFQHLHICDELCVKLGLEPFTVA</sequence>
<dbReference type="InterPro" id="IPR011009">
    <property type="entry name" value="Kinase-like_dom_sf"/>
</dbReference>
<evidence type="ECO:0000256" key="2">
    <source>
        <dbReference type="ARBA" id="ARBA00022679"/>
    </source>
</evidence>
<evidence type="ECO:0000313" key="7">
    <source>
        <dbReference type="Proteomes" id="UP001215598"/>
    </source>
</evidence>
<dbReference type="SUPFAM" id="SSF56112">
    <property type="entry name" value="Protein kinase-like (PK-like)"/>
    <property type="match status" value="1"/>
</dbReference>
<accession>A0AAD7DVY3</accession>
<dbReference type="Pfam" id="PF02816">
    <property type="entry name" value="Alpha_kinase"/>
    <property type="match status" value="1"/>
</dbReference>
<dbReference type="AlphaFoldDB" id="A0AAD7DVY3"/>
<evidence type="ECO:0000256" key="4">
    <source>
        <dbReference type="SAM" id="MobiDB-lite"/>
    </source>
</evidence>
<organism evidence="6 7">
    <name type="scientific">Mycena metata</name>
    <dbReference type="NCBI Taxonomy" id="1033252"/>
    <lineage>
        <taxon>Eukaryota</taxon>
        <taxon>Fungi</taxon>
        <taxon>Dikarya</taxon>
        <taxon>Basidiomycota</taxon>
        <taxon>Agaricomycotina</taxon>
        <taxon>Agaricomycetes</taxon>
        <taxon>Agaricomycetidae</taxon>
        <taxon>Agaricales</taxon>
        <taxon>Marasmiineae</taxon>
        <taxon>Mycenaceae</taxon>
        <taxon>Mycena</taxon>
    </lineage>
</organism>
<evidence type="ECO:0000256" key="3">
    <source>
        <dbReference type="ARBA" id="ARBA00022777"/>
    </source>
</evidence>
<dbReference type="Gene3D" id="3.20.200.10">
    <property type="entry name" value="MHCK/EF2 kinase"/>
    <property type="match status" value="1"/>
</dbReference>
<reference evidence="6" key="1">
    <citation type="submission" date="2023-03" db="EMBL/GenBank/DDBJ databases">
        <title>Massive genome expansion in bonnet fungi (Mycena s.s.) driven by repeated elements and novel gene families across ecological guilds.</title>
        <authorList>
            <consortium name="Lawrence Berkeley National Laboratory"/>
            <person name="Harder C.B."/>
            <person name="Miyauchi S."/>
            <person name="Viragh M."/>
            <person name="Kuo A."/>
            <person name="Thoen E."/>
            <person name="Andreopoulos B."/>
            <person name="Lu D."/>
            <person name="Skrede I."/>
            <person name="Drula E."/>
            <person name="Henrissat B."/>
            <person name="Morin E."/>
            <person name="Kohler A."/>
            <person name="Barry K."/>
            <person name="LaButti K."/>
            <person name="Morin E."/>
            <person name="Salamov A."/>
            <person name="Lipzen A."/>
            <person name="Mereny Z."/>
            <person name="Hegedus B."/>
            <person name="Baldrian P."/>
            <person name="Stursova M."/>
            <person name="Weitz H."/>
            <person name="Taylor A."/>
            <person name="Grigoriev I.V."/>
            <person name="Nagy L.G."/>
            <person name="Martin F."/>
            <person name="Kauserud H."/>
        </authorList>
    </citation>
    <scope>NUCLEOTIDE SEQUENCE</scope>
    <source>
        <strain evidence="6">CBHHK182m</strain>
    </source>
</reference>
<dbReference type="PROSITE" id="PS51158">
    <property type="entry name" value="ALPHA_KINASE"/>
    <property type="match status" value="1"/>
</dbReference>
<keyword evidence="1" id="KW-0723">Serine/threonine-protein kinase</keyword>
<feature type="region of interest" description="Disordered" evidence="4">
    <location>
        <begin position="292"/>
        <end position="319"/>
    </location>
</feature>